<gene>
    <name evidence="2" type="ORF">BpHYR1_044220</name>
</gene>
<comment type="caution">
    <text evidence="2">The sequence shown here is derived from an EMBL/GenBank/DDBJ whole genome shotgun (WGS) entry which is preliminary data.</text>
</comment>
<evidence type="ECO:0000256" key="1">
    <source>
        <dbReference type="SAM" id="MobiDB-lite"/>
    </source>
</evidence>
<evidence type="ECO:0000313" key="3">
    <source>
        <dbReference type="Proteomes" id="UP000276133"/>
    </source>
</evidence>
<dbReference type="AlphaFoldDB" id="A0A3M7P4S5"/>
<feature type="region of interest" description="Disordered" evidence="1">
    <location>
        <begin position="1"/>
        <end position="33"/>
    </location>
</feature>
<proteinExistence type="predicted"/>
<organism evidence="2 3">
    <name type="scientific">Brachionus plicatilis</name>
    <name type="common">Marine rotifer</name>
    <name type="synonym">Brachionus muelleri</name>
    <dbReference type="NCBI Taxonomy" id="10195"/>
    <lineage>
        <taxon>Eukaryota</taxon>
        <taxon>Metazoa</taxon>
        <taxon>Spiralia</taxon>
        <taxon>Gnathifera</taxon>
        <taxon>Rotifera</taxon>
        <taxon>Eurotatoria</taxon>
        <taxon>Monogononta</taxon>
        <taxon>Pseudotrocha</taxon>
        <taxon>Ploima</taxon>
        <taxon>Brachionidae</taxon>
        <taxon>Brachionus</taxon>
    </lineage>
</organism>
<accession>A0A3M7P4S5</accession>
<protein>
    <submittedName>
        <fullName evidence="2">Uncharacterized protein</fullName>
    </submittedName>
</protein>
<dbReference type="EMBL" id="REGN01013573">
    <property type="protein sequence ID" value="RMZ93757.1"/>
    <property type="molecule type" value="Genomic_DNA"/>
</dbReference>
<sequence>MYPDTGTSSEDTETETCEEPKRPTRPIFHSESMKQQSKEYYYKSTFILIKAELLKIQKSQSRH</sequence>
<reference evidence="2 3" key="1">
    <citation type="journal article" date="2018" name="Sci. Rep.">
        <title>Genomic signatures of local adaptation to the degree of environmental predictability in rotifers.</title>
        <authorList>
            <person name="Franch-Gras L."/>
            <person name="Hahn C."/>
            <person name="Garcia-Roger E.M."/>
            <person name="Carmona M.J."/>
            <person name="Serra M."/>
            <person name="Gomez A."/>
        </authorList>
    </citation>
    <scope>NUCLEOTIDE SEQUENCE [LARGE SCALE GENOMIC DNA]</scope>
    <source>
        <strain evidence="2">HYR1</strain>
    </source>
</reference>
<evidence type="ECO:0000313" key="2">
    <source>
        <dbReference type="EMBL" id="RMZ93757.1"/>
    </source>
</evidence>
<keyword evidence="3" id="KW-1185">Reference proteome</keyword>
<dbReference type="Proteomes" id="UP000276133">
    <property type="component" value="Unassembled WGS sequence"/>
</dbReference>
<name>A0A3M7P4S5_BRAPC</name>